<evidence type="ECO:0000313" key="2">
    <source>
        <dbReference type="Proteomes" id="UP000652176"/>
    </source>
</evidence>
<dbReference type="RefSeq" id="WP_192374079.1">
    <property type="nucleotide sequence ID" value="NZ_CAJHIV010000001.1"/>
</dbReference>
<reference evidence="1 2" key="1">
    <citation type="submission" date="2020-09" db="EMBL/GenBank/DDBJ databases">
        <title>Methylomonas albis sp. nov. and Methylomonas fluvii sp. nov.: Two cold-adapted methanotrophs from the River Elbe and an amended description of Methylovulum psychrotolerans strain Eb1.</title>
        <authorList>
            <person name="Bussmann I.K."/>
            <person name="Klings K.-W."/>
            <person name="Warnstedt J."/>
            <person name="Hoppert M."/>
            <person name="Saborowski A."/>
            <person name="Horn F."/>
            <person name="Liebner S."/>
        </authorList>
    </citation>
    <scope>NUCLEOTIDE SEQUENCE [LARGE SCALE GENOMIC DNA]</scope>
    <source>
        <strain evidence="1 2">EbA</strain>
    </source>
</reference>
<evidence type="ECO:0000313" key="1">
    <source>
        <dbReference type="EMBL" id="MBD9355734.1"/>
    </source>
</evidence>
<name>A0ABR9D0J5_9GAMM</name>
<accession>A0ABR9D0J5</accession>
<dbReference type="EMBL" id="JACXSS010000001">
    <property type="protein sequence ID" value="MBD9355734.1"/>
    <property type="molecule type" value="Genomic_DNA"/>
</dbReference>
<keyword evidence="2" id="KW-1185">Reference proteome</keyword>
<dbReference type="Proteomes" id="UP000652176">
    <property type="component" value="Unassembled WGS sequence"/>
</dbReference>
<comment type="caution">
    <text evidence="1">The sequence shown here is derived from an EMBL/GenBank/DDBJ whole genome shotgun (WGS) entry which is preliminary data.</text>
</comment>
<organism evidence="1 2">
    <name type="scientific">Methylomonas albis</name>
    <dbReference type="NCBI Taxonomy" id="1854563"/>
    <lineage>
        <taxon>Bacteria</taxon>
        <taxon>Pseudomonadati</taxon>
        <taxon>Pseudomonadota</taxon>
        <taxon>Gammaproteobacteria</taxon>
        <taxon>Methylococcales</taxon>
        <taxon>Methylococcaceae</taxon>
        <taxon>Methylomonas</taxon>
    </lineage>
</organism>
<gene>
    <name evidence="1" type="ORF">IE877_07540</name>
</gene>
<proteinExistence type="predicted"/>
<protein>
    <submittedName>
        <fullName evidence="1">Uncharacterized protein</fullName>
    </submittedName>
</protein>
<sequence>MLSEAKVTEVSRSLSEAEVSRSLSGVEANDIFGIANGYKLSQKPPKEKL</sequence>